<dbReference type="Pfam" id="PF01471">
    <property type="entry name" value="PG_binding_1"/>
    <property type="match status" value="1"/>
</dbReference>
<keyword evidence="3" id="KW-1185">Reference proteome</keyword>
<dbReference type="InterPro" id="IPR002477">
    <property type="entry name" value="Peptidoglycan-bd-like"/>
</dbReference>
<dbReference type="AlphaFoldDB" id="A0AAD9TIZ0"/>
<dbReference type="EMBL" id="JANJYI010000009">
    <property type="protein sequence ID" value="KAK2636370.1"/>
    <property type="molecule type" value="Genomic_DNA"/>
</dbReference>
<evidence type="ECO:0000313" key="3">
    <source>
        <dbReference type="Proteomes" id="UP001280121"/>
    </source>
</evidence>
<dbReference type="GO" id="GO:0140096">
    <property type="term" value="F:catalytic activity, acting on a protein"/>
    <property type="evidence" value="ECO:0007669"/>
    <property type="project" value="UniProtKB-ARBA"/>
</dbReference>
<comment type="caution">
    <text evidence="2">The sequence shown here is derived from an EMBL/GenBank/DDBJ whole genome shotgun (WGS) entry which is preliminary data.</text>
</comment>
<proteinExistence type="predicted"/>
<accession>A0AAD9TIZ0</accession>
<dbReference type="InterPro" id="IPR036365">
    <property type="entry name" value="PGBD-like_sf"/>
</dbReference>
<evidence type="ECO:0000259" key="1">
    <source>
        <dbReference type="Pfam" id="PF01471"/>
    </source>
</evidence>
<sequence>MDKFKKFAGTRSSEITEITEGLSEVKEHHQNYGYISESATNFTNSFDEMLVSTIKLYQQYYNIEQMGRLDEKTTGQMMVP</sequence>
<evidence type="ECO:0000313" key="2">
    <source>
        <dbReference type="EMBL" id="KAK2636370.1"/>
    </source>
</evidence>
<gene>
    <name evidence="2" type="ORF">Ddye_031162</name>
</gene>
<reference evidence="2" key="1">
    <citation type="journal article" date="2023" name="Plant J.">
        <title>Genome sequences and population genomics provide insights into the demographic history, inbreeding, and mutation load of two 'living fossil' tree species of Dipteronia.</title>
        <authorList>
            <person name="Feng Y."/>
            <person name="Comes H.P."/>
            <person name="Chen J."/>
            <person name="Zhu S."/>
            <person name="Lu R."/>
            <person name="Zhang X."/>
            <person name="Li P."/>
            <person name="Qiu J."/>
            <person name="Olsen K.M."/>
            <person name="Qiu Y."/>
        </authorList>
    </citation>
    <scope>NUCLEOTIDE SEQUENCE</scope>
    <source>
        <strain evidence="2">KIB01</strain>
    </source>
</reference>
<feature type="domain" description="Peptidoglycan binding-like" evidence="1">
    <location>
        <begin position="24"/>
        <end position="77"/>
    </location>
</feature>
<organism evidence="2 3">
    <name type="scientific">Dipteronia dyeriana</name>
    <dbReference type="NCBI Taxonomy" id="168575"/>
    <lineage>
        <taxon>Eukaryota</taxon>
        <taxon>Viridiplantae</taxon>
        <taxon>Streptophyta</taxon>
        <taxon>Embryophyta</taxon>
        <taxon>Tracheophyta</taxon>
        <taxon>Spermatophyta</taxon>
        <taxon>Magnoliopsida</taxon>
        <taxon>eudicotyledons</taxon>
        <taxon>Gunneridae</taxon>
        <taxon>Pentapetalae</taxon>
        <taxon>rosids</taxon>
        <taxon>malvids</taxon>
        <taxon>Sapindales</taxon>
        <taxon>Sapindaceae</taxon>
        <taxon>Hippocastanoideae</taxon>
        <taxon>Acereae</taxon>
        <taxon>Dipteronia</taxon>
    </lineage>
</organism>
<name>A0AAD9TIZ0_9ROSI</name>
<dbReference type="Proteomes" id="UP001280121">
    <property type="component" value="Unassembled WGS sequence"/>
</dbReference>
<protein>
    <recommendedName>
        <fullName evidence="1">Peptidoglycan binding-like domain-containing protein</fullName>
    </recommendedName>
</protein>
<dbReference type="Gene3D" id="1.10.101.10">
    <property type="entry name" value="PGBD-like superfamily/PGBD"/>
    <property type="match status" value="1"/>
</dbReference>
<dbReference type="InterPro" id="IPR036366">
    <property type="entry name" value="PGBDSf"/>
</dbReference>
<dbReference type="SUPFAM" id="SSF47090">
    <property type="entry name" value="PGBD-like"/>
    <property type="match status" value="1"/>
</dbReference>